<keyword evidence="1" id="KW-1133">Transmembrane helix</keyword>
<protein>
    <submittedName>
        <fullName evidence="2">Cytochrome c oxidase polypeptide</fullName>
    </submittedName>
</protein>
<name>A0A8S5QZE1_9CAUD</name>
<keyword evidence="1" id="KW-0812">Transmembrane</keyword>
<reference evidence="2" key="1">
    <citation type="journal article" date="2021" name="Proc. Natl. Acad. Sci. U.S.A.">
        <title>A Catalog of Tens of Thousands of Viruses from Human Metagenomes Reveals Hidden Associations with Chronic Diseases.</title>
        <authorList>
            <person name="Tisza M.J."/>
            <person name="Buck C.B."/>
        </authorList>
    </citation>
    <scope>NUCLEOTIDE SEQUENCE</scope>
    <source>
        <strain evidence="2">CtJhT5</strain>
    </source>
</reference>
<proteinExistence type="predicted"/>
<evidence type="ECO:0000256" key="1">
    <source>
        <dbReference type="SAM" id="Phobius"/>
    </source>
</evidence>
<organism evidence="2">
    <name type="scientific">Siphoviridae sp. ctJhT5</name>
    <dbReference type="NCBI Taxonomy" id="2826242"/>
    <lineage>
        <taxon>Viruses</taxon>
        <taxon>Duplodnaviria</taxon>
        <taxon>Heunggongvirae</taxon>
        <taxon>Uroviricota</taxon>
        <taxon>Caudoviricetes</taxon>
    </lineage>
</organism>
<evidence type="ECO:0000313" key="2">
    <source>
        <dbReference type="EMBL" id="DAE24282.1"/>
    </source>
</evidence>
<sequence>MKQIFIGVLTNVEFIKTFILGAVLIAIGLFCLYLSRK</sequence>
<dbReference type="EMBL" id="BK015771">
    <property type="protein sequence ID" value="DAE24282.1"/>
    <property type="molecule type" value="Genomic_DNA"/>
</dbReference>
<accession>A0A8S5QZE1</accession>
<keyword evidence="1" id="KW-0472">Membrane</keyword>
<feature type="transmembrane region" description="Helical" evidence="1">
    <location>
        <begin position="14"/>
        <end position="34"/>
    </location>
</feature>